<proteinExistence type="predicted"/>
<sequence length="109" mass="11866">MNTAWQQVEHDNITEHKDVRTVLSARCDSDGDSAHHRTHLLKHGFQVAEWSQRGVYPRHPGPVICPGCVFVAAAAYFGQSASRGSTLSVRIDEGIDPAPIRWSGVSAGC</sequence>
<evidence type="ECO:0000313" key="1">
    <source>
        <dbReference type="EMBL" id="GFO25370.1"/>
    </source>
</evidence>
<keyword evidence="2" id="KW-1185">Reference proteome</keyword>
<reference evidence="1 2" key="1">
    <citation type="journal article" date="2021" name="Elife">
        <title>Chloroplast acquisition without the gene transfer in kleptoplastic sea slugs, Plakobranchus ocellatus.</title>
        <authorList>
            <person name="Maeda T."/>
            <person name="Takahashi S."/>
            <person name="Yoshida T."/>
            <person name="Shimamura S."/>
            <person name="Takaki Y."/>
            <person name="Nagai Y."/>
            <person name="Toyoda A."/>
            <person name="Suzuki Y."/>
            <person name="Arimoto A."/>
            <person name="Ishii H."/>
            <person name="Satoh N."/>
            <person name="Nishiyama T."/>
            <person name="Hasebe M."/>
            <person name="Maruyama T."/>
            <person name="Minagawa J."/>
            <person name="Obokata J."/>
            <person name="Shigenobu S."/>
        </authorList>
    </citation>
    <scope>NUCLEOTIDE SEQUENCE [LARGE SCALE GENOMIC DNA]</scope>
</reference>
<evidence type="ECO:0000313" key="2">
    <source>
        <dbReference type="Proteomes" id="UP000735302"/>
    </source>
</evidence>
<gene>
    <name evidence="1" type="ORF">PoB_005187500</name>
</gene>
<dbReference type="EMBL" id="BLXT01005746">
    <property type="protein sequence ID" value="GFO25370.1"/>
    <property type="molecule type" value="Genomic_DNA"/>
</dbReference>
<dbReference type="Proteomes" id="UP000735302">
    <property type="component" value="Unassembled WGS sequence"/>
</dbReference>
<accession>A0AAV4C183</accession>
<dbReference type="AlphaFoldDB" id="A0AAV4C183"/>
<protein>
    <submittedName>
        <fullName evidence="1">Uncharacterized protein</fullName>
    </submittedName>
</protein>
<comment type="caution">
    <text evidence="1">The sequence shown here is derived from an EMBL/GenBank/DDBJ whole genome shotgun (WGS) entry which is preliminary data.</text>
</comment>
<organism evidence="1 2">
    <name type="scientific">Plakobranchus ocellatus</name>
    <dbReference type="NCBI Taxonomy" id="259542"/>
    <lineage>
        <taxon>Eukaryota</taxon>
        <taxon>Metazoa</taxon>
        <taxon>Spiralia</taxon>
        <taxon>Lophotrochozoa</taxon>
        <taxon>Mollusca</taxon>
        <taxon>Gastropoda</taxon>
        <taxon>Heterobranchia</taxon>
        <taxon>Euthyneura</taxon>
        <taxon>Panpulmonata</taxon>
        <taxon>Sacoglossa</taxon>
        <taxon>Placobranchoidea</taxon>
        <taxon>Plakobranchidae</taxon>
        <taxon>Plakobranchus</taxon>
    </lineage>
</organism>
<name>A0AAV4C183_9GAST</name>